<keyword evidence="1 2" id="KW-0238">DNA-binding</keyword>
<evidence type="ECO:0000256" key="1">
    <source>
        <dbReference type="ARBA" id="ARBA00023125"/>
    </source>
</evidence>
<reference evidence="5" key="1">
    <citation type="journal article" date="2019" name="Int. J. Syst. Evol. Microbiol.">
        <title>The Global Catalogue of Microorganisms (GCM) 10K type strain sequencing project: providing services to taxonomists for standard genome sequencing and annotation.</title>
        <authorList>
            <consortium name="The Broad Institute Genomics Platform"/>
            <consortium name="The Broad Institute Genome Sequencing Center for Infectious Disease"/>
            <person name="Wu L."/>
            <person name="Ma J."/>
        </authorList>
    </citation>
    <scope>NUCLEOTIDE SEQUENCE [LARGE SCALE GENOMIC DNA]</scope>
    <source>
        <strain evidence="5">CCUG 52478</strain>
    </source>
</reference>
<feature type="DNA-binding region" description="H-T-H motif" evidence="2">
    <location>
        <begin position="34"/>
        <end position="53"/>
    </location>
</feature>
<accession>A0ABW3W7N1</accession>
<feature type="DNA-binding region" description="H-T-H motif" evidence="2">
    <location>
        <begin position="229"/>
        <end position="248"/>
    </location>
</feature>
<dbReference type="PANTHER" id="PTHR30055:SF237">
    <property type="entry name" value="TRANSCRIPTIONAL REPRESSOR MCE3R"/>
    <property type="match status" value="1"/>
</dbReference>
<dbReference type="EMBL" id="JBHTLX010000023">
    <property type="protein sequence ID" value="MFD1250247.1"/>
    <property type="molecule type" value="Genomic_DNA"/>
</dbReference>
<dbReference type="RefSeq" id="WP_367919526.1">
    <property type="nucleotide sequence ID" value="NZ_BAABAC010000023.1"/>
</dbReference>
<keyword evidence="5" id="KW-1185">Reference proteome</keyword>
<sequence length="393" mass="41761">MAEVAAQRRPRDRKEQIVAAAARHFAQRGFHDAFVADIAAEVGITASALYRHFAGKAELLVAAIELELAQLEEAYAAGGPLDAVLDRAAGVLLRPRRTPSLWQRNEQLLAPEVRVVLAQRYDVATAALRDALRAARPDLGEADVVLLAAAAHDLLDSARAYERAKVEPARARGLMVAAASAVAALPAVLADAAPVLEEASPGMLPASRRQAALSAAVRLFAERGFEAVGMDDIGAAAGITGPTLYHHFPGKSAILVEVIMRCLDAMSFDLAAVLAGTDDPALALDGALASFVRINVAQRDALTPLFTEIGNVRPEERAPIRRAQQDYVHEWAVLLAAARDDLTTAEAQALVRSTQTVVSAMRRRLPLSAPAQRAVLHRAGRAVLGLPGDSPRD</sequence>
<evidence type="ECO:0000313" key="4">
    <source>
        <dbReference type="EMBL" id="MFD1250247.1"/>
    </source>
</evidence>
<comment type="caution">
    <text evidence="4">The sequence shown here is derived from an EMBL/GenBank/DDBJ whole genome shotgun (WGS) entry which is preliminary data.</text>
</comment>
<dbReference type="PRINTS" id="PR00455">
    <property type="entry name" value="HTHTETR"/>
</dbReference>
<evidence type="ECO:0000259" key="3">
    <source>
        <dbReference type="PROSITE" id="PS50977"/>
    </source>
</evidence>
<dbReference type="PROSITE" id="PS50977">
    <property type="entry name" value="HTH_TETR_2"/>
    <property type="match status" value="2"/>
</dbReference>
<evidence type="ECO:0000313" key="5">
    <source>
        <dbReference type="Proteomes" id="UP001597229"/>
    </source>
</evidence>
<dbReference type="InterPro" id="IPR009057">
    <property type="entry name" value="Homeodomain-like_sf"/>
</dbReference>
<dbReference type="PANTHER" id="PTHR30055">
    <property type="entry name" value="HTH-TYPE TRANSCRIPTIONAL REGULATOR RUTR"/>
    <property type="match status" value="1"/>
</dbReference>
<dbReference type="Gene3D" id="1.10.357.10">
    <property type="entry name" value="Tetracycline Repressor, domain 2"/>
    <property type="match status" value="2"/>
</dbReference>
<dbReference type="SUPFAM" id="SSF46689">
    <property type="entry name" value="Homeodomain-like"/>
    <property type="match status" value="2"/>
</dbReference>
<dbReference type="Gene3D" id="1.10.10.60">
    <property type="entry name" value="Homeodomain-like"/>
    <property type="match status" value="1"/>
</dbReference>
<dbReference type="Proteomes" id="UP001597229">
    <property type="component" value="Unassembled WGS sequence"/>
</dbReference>
<dbReference type="InterPro" id="IPR001647">
    <property type="entry name" value="HTH_TetR"/>
</dbReference>
<evidence type="ECO:0000256" key="2">
    <source>
        <dbReference type="PROSITE-ProRule" id="PRU00335"/>
    </source>
</evidence>
<organism evidence="4 5">
    <name type="scientific">Nocardioides ginsengisoli</name>
    <dbReference type="NCBI Taxonomy" id="363868"/>
    <lineage>
        <taxon>Bacteria</taxon>
        <taxon>Bacillati</taxon>
        <taxon>Actinomycetota</taxon>
        <taxon>Actinomycetes</taxon>
        <taxon>Propionibacteriales</taxon>
        <taxon>Nocardioidaceae</taxon>
        <taxon>Nocardioides</taxon>
    </lineage>
</organism>
<gene>
    <name evidence="4" type="ORF">ACFQ3F_20810</name>
</gene>
<proteinExistence type="predicted"/>
<dbReference type="InterPro" id="IPR050109">
    <property type="entry name" value="HTH-type_TetR-like_transc_reg"/>
</dbReference>
<dbReference type="Pfam" id="PF00440">
    <property type="entry name" value="TetR_N"/>
    <property type="match status" value="2"/>
</dbReference>
<feature type="domain" description="HTH tetR-type" evidence="3">
    <location>
        <begin position="11"/>
        <end position="71"/>
    </location>
</feature>
<name>A0ABW3W7N1_9ACTN</name>
<protein>
    <submittedName>
        <fullName evidence="4">TetR/AcrR family transcriptional regulator</fullName>
    </submittedName>
</protein>
<feature type="domain" description="HTH tetR-type" evidence="3">
    <location>
        <begin position="206"/>
        <end position="266"/>
    </location>
</feature>